<accession>A0A1I1KIT8</accession>
<dbReference type="AlphaFoldDB" id="A0A1I1KIT8"/>
<keyword evidence="2" id="KW-1185">Reference proteome</keyword>
<evidence type="ECO:0000313" key="2">
    <source>
        <dbReference type="Proteomes" id="UP000198862"/>
    </source>
</evidence>
<sequence>MSLLQFTHGNFDVKQNAKAITLTLNHTDISPALIKSAILEDKNTRYDNTASFYAACCFKNQKVKSNTDKINILSQIASISFLVTNTILSGHSSQKFLSINQSDNKPSFWNKLNNARWDLELKIWNCSMLDECYSTEKNGTITPIKQCP</sequence>
<proteinExistence type="predicted"/>
<dbReference type="OrthoDB" id="1492993at2"/>
<name>A0A1I1KIT8_9GAMM</name>
<dbReference type="EMBL" id="FOLO01000012">
    <property type="protein sequence ID" value="SFC58598.1"/>
    <property type="molecule type" value="Genomic_DNA"/>
</dbReference>
<dbReference type="Proteomes" id="UP000198862">
    <property type="component" value="Unassembled WGS sequence"/>
</dbReference>
<gene>
    <name evidence="1" type="ORF">SAMN02745724_02038</name>
</gene>
<dbReference type="RefSeq" id="WP_091983345.1">
    <property type="nucleotide sequence ID" value="NZ_FOLO01000012.1"/>
</dbReference>
<protein>
    <submittedName>
        <fullName evidence="1">Uncharacterized protein</fullName>
    </submittedName>
</protein>
<organism evidence="1 2">
    <name type="scientific">Pseudoalteromonas denitrificans DSM 6059</name>
    <dbReference type="NCBI Taxonomy" id="1123010"/>
    <lineage>
        <taxon>Bacteria</taxon>
        <taxon>Pseudomonadati</taxon>
        <taxon>Pseudomonadota</taxon>
        <taxon>Gammaproteobacteria</taxon>
        <taxon>Alteromonadales</taxon>
        <taxon>Pseudoalteromonadaceae</taxon>
        <taxon>Pseudoalteromonas</taxon>
    </lineage>
</organism>
<dbReference type="STRING" id="1123010.SAMN02745724_02038"/>
<reference evidence="1 2" key="1">
    <citation type="submission" date="2016-10" db="EMBL/GenBank/DDBJ databases">
        <authorList>
            <person name="de Groot N.N."/>
        </authorList>
    </citation>
    <scope>NUCLEOTIDE SEQUENCE [LARGE SCALE GENOMIC DNA]</scope>
    <source>
        <strain evidence="1 2">DSM 6059</strain>
    </source>
</reference>
<evidence type="ECO:0000313" key="1">
    <source>
        <dbReference type="EMBL" id="SFC58598.1"/>
    </source>
</evidence>